<organism evidence="10 11">
    <name type="scientific">Anolis carolinensis</name>
    <name type="common">Green anole</name>
    <name type="synonym">American chameleon</name>
    <dbReference type="NCBI Taxonomy" id="28377"/>
    <lineage>
        <taxon>Eukaryota</taxon>
        <taxon>Metazoa</taxon>
        <taxon>Chordata</taxon>
        <taxon>Craniata</taxon>
        <taxon>Vertebrata</taxon>
        <taxon>Euteleostomi</taxon>
        <taxon>Lepidosauria</taxon>
        <taxon>Squamata</taxon>
        <taxon>Bifurcata</taxon>
        <taxon>Unidentata</taxon>
        <taxon>Episquamata</taxon>
        <taxon>Toxicofera</taxon>
        <taxon>Iguania</taxon>
        <taxon>Dactyloidae</taxon>
        <taxon>Anolis</taxon>
    </lineage>
</organism>
<comment type="subunit">
    <text evidence="2">Part of the tectonic-like complex (also named B9 complex).</text>
</comment>
<dbReference type="AlphaFoldDB" id="G1KCU2"/>
<reference evidence="10" key="3">
    <citation type="submission" date="2025-09" db="UniProtKB">
        <authorList>
            <consortium name="Ensembl"/>
        </authorList>
    </citation>
    <scope>IDENTIFICATION</scope>
</reference>
<accession>G1KCU2</accession>
<dbReference type="InParanoid" id="G1KCU2"/>
<evidence type="ECO:0000256" key="7">
    <source>
        <dbReference type="SAM" id="SignalP"/>
    </source>
</evidence>
<name>G1KCU2_ANOCA</name>
<dbReference type="OrthoDB" id="184109at2759"/>
<dbReference type="PANTHER" id="PTHR14611">
    <property type="entry name" value="TECTONIC FAMILY MEMBER"/>
    <property type="match status" value="1"/>
</dbReference>
<feature type="domain" description="Tectonic-1-3" evidence="8">
    <location>
        <begin position="387"/>
        <end position="557"/>
    </location>
</feature>
<dbReference type="GO" id="GO:0007224">
    <property type="term" value="P:smoothened signaling pathway"/>
    <property type="evidence" value="ECO:0000318"/>
    <property type="project" value="GO_Central"/>
</dbReference>
<evidence type="ECO:0000256" key="5">
    <source>
        <dbReference type="ARBA" id="ARBA00023180"/>
    </source>
</evidence>
<reference evidence="10 11" key="1">
    <citation type="submission" date="2009-12" db="EMBL/GenBank/DDBJ databases">
        <title>The Genome Sequence of Anolis carolinensis (Green Anole Lizard).</title>
        <authorList>
            <consortium name="The Genome Sequencing Platform"/>
            <person name="Di Palma F."/>
            <person name="Alfoldi J."/>
            <person name="Heiman D."/>
            <person name="Young S."/>
            <person name="Grabherr M."/>
            <person name="Johnson J."/>
            <person name="Lander E.S."/>
            <person name="Lindblad-Toh K."/>
        </authorList>
    </citation>
    <scope>NUCLEOTIDE SEQUENCE [LARGE SCALE GENOMIC DNA]</scope>
    <source>
        <strain evidence="10 11">JBL SC #1</strain>
    </source>
</reference>
<dbReference type="Proteomes" id="UP000001646">
    <property type="component" value="Chromosome 3"/>
</dbReference>
<dbReference type="Pfam" id="PF25752">
    <property type="entry name" value="DUF1619_N"/>
    <property type="match status" value="1"/>
</dbReference>
<keyword evidence="4" id="KW-0970">Cilium biogenesis/degradation</keyword>
<keyword evidence="11" id="KW-1185">Reference proteome</keyword>
<dbReference type="CTD" id="26123"/>
<dbReference type="Pfam" id="PF07773">
    <property type="entry name" value="TCTN_DUF1619"/>
    <property type="match status" value="2"/>
</dbReference>
<dbReference type="InterPro" id="IPR011677">
    <property type="entry name" value="TCTN1-3_dom"/>
</dbReference>
<evidence type="ECO:0000259" key="9">
    <source>
        <dbReference type="Pfam" id="PF25752"/>
    </source>
</evidence>
<dbReference type="STRING" id="28377.ENSACAP00000004338"/>
<dbReference type="InterPro" id="IPR057724">
    <property type="entry name" value="TCTN1-3_N"/>
</dbReference>
<evidence type="ECO:0000256" key="6">
    <source>
        <dbReference type="SAM" id="MobiDB-lite"/>
    </source>
</evidence>
<gene>
    <name evidence="10" type="primary">tctn3</name>
</gene>
<dbReference type="GeneID" id="103278229"/>
<evidence type="ECO:0000256" key="2">
    <source>
        <dbReference type="ARBA" id="ARBA00011495"/>
    </source>
</evidence>
<dbReference type="eggNOG" id="ENOG502RKDI">
    <property type="taxonomic scope" value="Eukaryota"/>
</dbReference>
<sequence>MELTLQLLLLLFLSVSGLSKAQTEEENVTLNAEEVSSTSKPEESSSTLKAEDINSTLGAENSTLKAEEPPTEAARPSETPGVQREEESPESPGDSLCPCDLHPGFCDLNCCCDSNCGLQCTLGSSNCPFSFCLPGSTRAVSQICLDKSLIFRNSTPYHTQILPSPDGCTLLFCVQLNDSKLNYLQKPQLVTKENFPALSAEYGGSSFILPEQVQSSPASFYQVGDPIQTYFASSSMLSVLKQPVGIGVSQLCLDENSAGFLESKSTNCLRIFTDLLKSCTTDPVLDAASYYRNFTVLKVPVNYTVFQPVQVNITALSEPPSPSLIDGICHNVVTEVSYEVQFNGILGIQEVSVQFKVANISGNPRATVQQHFFLHFWNRSPSTRQRSGNPGYITGAPLIALYNGTEQYITILKNQADGQCSATERYNVLFGENVRTGCQLSVPFTLEEETCSNLQEMLYEAFQGGHGPRSLAIIGNANPEHLGEWNSIITKRCNMQNGHCMLPVSLEIQVIWAQVGLLSNPQAQVLGARYYYHCKPLTSLDLSMNMISLKTAATFTDVTKWPEPARGQPRITWKLPFDFFFPFKVAFSGAVSSSGNLAGSLLTSLMSYGLHVS</sequence>
<evidence type="ECO:0000313" key="10">
    <source>
        <dbReference type="Ensembl" id="ENSACAP00000004338.3"/>
    </source>
</evidence>
<dbReference type="Bgee" id="ENSACAG00000004453">
    <property type="expression patterns" value="Expressed in forelimb bud and 13 other cell types or tissues"/>
</dbReference>
<feature type="signal peptide" evidence="7">
    <location>
        <begin position="1"/>
        <end position="21"/>
    </location>
</feature>
<dbReference type="RefSeq" id="XP_008104703.1">
    <property type="nucleotide sequence ID" value="XM_008106496.3"/>
</dbReference>
<keyword evidence="3 7" id="KW-0732">Signal</keyword>
<dbReference type="GeneTree" id="ENSGT00570000079101"/>
<dbReference type="KEGG" id="acs:103278229"/>
<reference evidence="10" key="2">
    <citation type="submission" date="2025-08" db="UniProtKB">
        <authorList>
            <consortium name="Ensembl"/>
        </authorList>
    </citation>
    <scope>IDENTIFICATION</scope>
</reference>
<protein>
    <submittedName>
        <fullName evidence="10">Uncharacterized protein</fullName>
    </submittedName>
</protein>
<evidence type="ECO:0000259" key="8">
    <source>
        <dbReference type="Pfam" id="PF07773"/>
    </source>
</evidence>
<dbReference type="PANTHER" id="PTHR14611:SF4">
    <property type="entry name" value="TECTONIC-3"/>
    <property type="match status" value="1"/>
</dbReference>
<feature type="domain" description="Tectonic-1-3 N-terminal" evidence="9">
    <location>
        <begin position="95"/>
        <end position="195"/>
    </location>
</feature>
<comment type="similarity">
    <text evidence="1">Belongs to the tectonic family.</text>
</comment>
<dbReference type="InterPro" id="IPR040354">
    <property type="entry name" value="TCTN1-3"/>
</dbReference>
<evidence type="ECO:0000256" key="1">
    <source>
        <dbReference type="ARBA" id="ARBA00007633"/>
    </source>
</evidence>
<feature type="chain" id="PRO_5003412715" evidence="7">
    <location>
        <begin position="22"/>
        <end position="613"/>
    </location>
</feature>
<evidence type="ECO:0000256" key="4">
    <source>
        <dbReference type="ARBA" id="ARBA00022794"/>
    </source>
</evidence>
<dbReference type="GO" id="GO:0060271">
    <property type="term" value="P:cilium assembly"/>
    <property type="evidence" value="ECO:0000318"/>
    <property type="project" value="GO_Central"/>
</dbReference>
<proteinExistence type="inferred from homology"/>
<feature type="compositionally biased region" description="Polar residues" evidence="6">
    <location>
        <begin position="53"/>
        <end position="64"/>
    </location>
</feature>
<evidence type="ECO:0000256" key="3">
    <source>
        <dbReference type="ARBA" id="ARBA00022729"/>
    </source>
</evidence>
<keyword evidence="5" id="KW-0325">Glycoprotein</keyword>
<dbReference type="Ensembl" id="ENSACAT00000004438.4">
    <property type="protein sequence ID" value="ENSACAP00000004338.3"/>
    <property type="gene ID" value="ENSACAG00000004453.4"/>
</dbReference>
<feature type="domain" description="Tectonic-1-3" evidence="8">
    <location>
        <begin position="218"/>
        <end position="377"/>
    </location>
</feature>
<evidence type="ECO:0000313" key="11">
    <source>
        <dbReference type="Proteomes" id="UP000001646"/>
    </source>
</evidence>
<dbReference type="HOGENOM" id="CLU_016974_1_0_1"/>
<feature type="region of interest" description="Disordered" evidence="6">
    <location>
        <begin position="22"/>
        <end position="93"/>
    </location>
</feature>